<organism evidence="1 2">
    <name type="scientific">Leptospira wolffii</name>
    <dbReference type="NCBI Taxonomy" id="409998"/>
    <lineage>
        <taxon>Bacteria</taxon>
        <taxon>Pseudomonadati</taxon>
        <taxon>Spirochaetota</taxon>
        <taxon>Spirochaetia</taxon>
        <taxon>Leptospirales</taxon>
        <taxon>Leptospiraceae</taxon>
        <taxon>Leptospira</taxon>
    </lineage>
</organism>
<comment type="caution">
    <text evidence="1">The sequence shown here is derived from an EMBL/GenBank/DDBJ whole genome shotgun (WGS) entry which is preliminary data.</text>
</comment>
<reference evidence="1 2" key="1">
    <citation type="submission" date="2024-09" db="EMBL/GenBank/DDBJ databases">
        <title>Taxonomic and Genotyping Characterization of Leptospira Strains isolated from Multiple Sources in Colombia highlights the importance of intermediate species.</title>
        <authorList>
            <person name="Torres Higuera L."/>
            <person name="Rojas Tapias D."/>
            <person name="Jimenez Velasquez S."/>
            <person name="Renjifo Ibanez C."/>
        </authorList>
    </citation>
    <scope>NUCLEOTIDE SEQUENCE [LARGE SCALE GENOMIC DNA]</scope>
    <source>
        <strain evidence="1 2">Lep080</strain>
    </source>
</reference>
<dbReference type="Proteomes" id="UP001580391">
    <property type="component" value="Unassembled WGS sequence"/>
</dbReference>
<gene>
    <name evidence="1" type="ORF">ACE5IX_08620</name>
</gene>
<protein>
    <submittedName>
        <fullName evidence="1">Uncharacterized protein</fullName>
    </submittedName>
</protein>
<accession>A0ABV5BMM3</accession>
<name>A0ABV5BMM3_9LEPT</name>
<proteinExistence type="predicted"/>
<evidence type="ECO:0000313" key="2">
    <source>
        <dbReference type="Proteomes" id="UP001580391"/>
    </source>
</evidence>
<sequence length="182" mass="21643">MGLGLGASVELNWIEAIDFVFGFFGIDFLDDDIYAKTIELHRLRKKRIFEDIKEIDSQILKNEILQRHCKKGLGPISANLYSFEGRIIKYEKKEKAGDKEFFTQYYYTYPEKLLFLKWEEFDLNGNEKQAERRIYFKDGLPFLEEHEPEGQSKKYDSDPSFKQDWTEFSARKEFEKDCSIAK</sequence>
<keyword evidence="2" id="KW-1185">Reference proteome</keyword>
<dbReference type="EMBL" id="JBHILJ010000004">
    <property type="protein sequence ID" value="MFB5736567.1"/>
    <property type="molecule type" value="Genomic_DNA"/>
</dbReference>
<evidence type="ECO:0000313" key="1">
    <source>
        <dbReference type="EMBL" id="MFB5736567.1"/>
    </source>
</evidence>